<reference evidence="2 3" key="1">
    <citation type="submission" date="2014-04" db="EMBL/GenBank/DDBJ databases">
        <authorList>
            <consortium name="DOE Joint Genome Institute"/>
            <person name="Kuo A."/>
            <person name="Kohler A."/>
            <person name="Jargeat P."/>
            <person name="Nagy L.G."/>
            <person name="Floudas D."/>
            <person name="Copeland A."/>
            <person name="Barry K.W."/>
            <person name="Cichocki N."/>
            <person name="Veneault-Fourrey C."/>
            <person name="LaButti K."/>
            <person name="Lindquist E.A."/>
            <person name="Lipzen A."/>
            <person name="Lundell T."/>
            <person name="Morin E."/>
            <person name="Murat C."/>
            <person name="Sun H."/>
            <person name="Tunlid A."/>
            <person name="Henrissat B."/>
            <person name="Grigoriev I.V."/>
            <person name="Hibbett D.S."/>
            <person name="Martin F."/>
            <person name="Nordberg H.P."/>
            <person name="Cantor M.N."/>
            <person name="Hua S.X."/>
        </authorList>
    </citation>
    <scope>NUCLEOTIDE SEQUENCE [LARGE SCALE GENOMIC DNA]</scope>
    <source>
        <strain evidence="2 3">Ve08.2h10</strain>
    </source>
</reference>
<name>A0A0D0D182_9AGAM</name>
<dbReference type="Proteomes" id="UP000054538">
    <property type="component" value="Unassembled WGS sequence"/>
</dbReference>
<gene>
    <name evidence="2" type="ORF">PAXRUDRAFT_177997</name>
</gene>
<proteinExistence type="predicted"/>
<organism evidence="2 3">
    <name type="scientific">Paxillus rubicundulus Ve08.2h10</name>
    <dbReference type="NCBI Taxonomy" id="930991"/>
    <lineage>
        <taxon>Eukaryota</taxon>
        <taxon>Fungi</taxon>
        <taxon>Dikarya</taxon>
        <taxon>Basidiomycota</taxon>
        <taxon>Agaricomycotina</taxon>
        <taxon>Agaricomycetes</taxon>
        <taxon>Agaricomycetidae</taxon>
        <taxon>Boletales</taxon>
        <taxon>Paxilineae</taxon>
        <taxon>Paxillaceae</taxon>
        <taxon>Paxillus</taxon>
    </lineage>
</organism>
<protein>
    <submittedName>
        <fullName evidence="2">Uncharacterized protein</fullName>
    </submittedName>
</protein>
<keyword evidence="3" id="KW-1185">Reference proteome</keyword>
<feature type="region of interest" description="Disordered" evidence="1">
    <location>
        <begin position="131"/>
        <end position="169"/>
    </location>
</feature>
<dbReference type="OrthoDB" id="10549438at2759"/>
<evidence type="ECO:0000313" key="2">
    <source>
        <dbReference type="EMBL" id="KIK73604.1"/>
    </source>
</evidence>
<feature type="compositionally biased region" description="Polar residues" evidence="1">
    <location>
        <begin position="148"/>
        <end position="163"/>
    </location>
</feature>
<dbReference type="EMBL" id="KN829587">
    <property type="protein sequence ID" value="KIK73604.1"/>
    <property type="molecule type" value="Genomic_DNA"/>
</dbReference>
<evidence type="ECO:0000256" key="1">
    <source>
        <dbReference type="SAM" id="MobiDB-lite"/>
    </source>
</evidence>
<accession>A0A0D0D182</accession>
<feature type="region of interest" description="Disordered" evidence="1">
    <location>
        <begin position="1"/>
        <end position="105"/>
    </location>
</feature>
<evidence type="ECO:0000313" key="3">
    <source>
        <dbReference type="Proteomes" id="UP000054538"/>
    </source>
</evidence>
<sequence length="169" mass="17712">MCQTAVNKAADTSNPNATCAGTTKPVGTSNRLPNGLKEVEGGKGERCRRDERASGTVGLSSNGENTVPDSIPPVPNLGKRRPPLSVPLEGEKTGQQSSGHPDKTTTHLAQHKCAQRRTLCVGQTARLKAKRVKESGTRGQVGARLPARTTNVIPDSTATSQNPHAGHHG</sequence>
<feature type="compositionally biased region" description="Polar residues" evidence="1">
    <location>
        <begin position="57"/>
        <end position="68"/>
    </location>
</feature>
<dbReference type="InParanoid" id="A0A0D0D182"/>
<dbReference type="AlphaFoldDB" id="A0A0D0D182"/>
<feature type="compositionally biased region" description="Polar residues" evidence="1">
    <location>
        <begin position="1"/>
        <end position="32"/>
    </location>
</feature>
<feature type="compositionally biased region" description="Basic and acidic residues" evidence="1">
    <location>
        <begin position="37"/>
        <end position="53"/>
    </location>
</feature>
<dbReference type="HOGENOM" id="CLU_125777_1_0_1"/>
<reference evidence="3" key="2">
    <citation type="submission" date="2015-01" db="EMBL/GenBank/DDBJ databases">
        <title>Evolutionary Origins and Diversification of the Mycorrhizal Mutualists.</title>
        <authorList>
            <consortium name="DOE Joint Genome Institute"/>
            <consortium name="Mycorrhizal Genomics Consortium"/>
            <person name="Kohler A."/>
            <person name="Kuo A."/>
            <person name="Nagy L.G."/>
            <person name="Floudas D."/>
            <person name="Copeland A."/>
            <person name="Barry K.W."/>
            <person name="Cichocki N."/>
            <person name="Veneault-Fourrey C."/>
            <person name="LaButti K."/>
            <person name="Lindquist E.A."/>
            <person name="Lipzen A."/>
            <person name="Lundell T."/>
            <person name="Morin E."/>
            <person name="Murat C."/>
            <person name="Riley R."/>
            <person name="Ohm R."/>
            <person name="Sun H."/>
            <person name="Tunlid A."/>
            <person name="Henrissat B."/>
            <person name="Grigoriev I.V."/>
            <person name="Hibbett D.S."/>
            <person name="Martin F."/>
        </authorList>
    </citation>
    <scope>NUCLEOTIDE SEQUENCE [LARGE SCALE GENOMIC DNA]</scope>
    <source>
        <strain evidence="3">Ve08.2h10</strain>
    </source>
</reference>